<dbReference type="Gene3D" id="3.30.479.30">
    <property type="entry name" value="Band 7 domain"/>
    <property type="match status" value="1"/>
</dbReference>
<dbReference type="InterPro" id="IPR001107">
    <property type="entry name" value="Band_7"/>
</dbReference>
<dbReference type="PANTHER" id="PTHR10264">
    <property type="entry name" value="BAND 7 PROTEIN-RELATED"/>
    <property type="match status" value="1"/>
</dbReference>
<organism evidence="7 8">
    <name type="scientific">Sinanodonta woodiana</name>
    <name type="common">Chinese pond mussel</name>
    <name type="synonym">Anodonta woodiana</name>
    <dbReference type="NCBI Taxonomy" id="1069815"/>
    <lineage>
        <taxon>Eukaryota</taxon>
        <taxon>Metazoa</taxon>
        <taxon>Spiralia</taxon>
        <taxon>Lophotrochozoa</taxon>
        <taxon>Mollusca</taxon>
        <taxon>Bivalvia</taxon>
        <taxon>Autobranchia</taxon>
        <taxon>Heteroconchia</taxon>
        <taxon>Palaeoheterodonta</taxon>
        <taxon>Unionida</taxon>
        <taxon>Unionoidea</taxon>
        <taxon>Unionidae</taxon>
        <taxon>Unioninae</taxon>
        <taxon>Sinanodonta</taxon>
    </lineage>
</organism>
<evidence type="ECO:0000256" key="2">
    <source>
        <dbReference type="ARBA" id="ARBA00008164"/>
    </source>
</evidence>
<keyword evidence="5" id="KW-0812">Transmembrane</keyword>
<dbReference type="SMART" id="SM00244">
    <property type="entry name" value="PHB"/>
    <property type="match status" value="1"/>
</dbReference>
<dbReference type="PRINTS" id="PR00721">
    <property type="entry name" value="STOMATIN"/>
</dbReference>
<protein>
    <recommendedName>
        <fullName evidence="6">Band 7 domain-containing protein</fullName>
    </recommendedName>
</protein>
<reference evidence="7 8" key="1">
    <citation type="submission" date="2024-11" db="EMBL/GenBank/DDBJ databases">
        <title>Chromosome-level genome assembly of the freshwater bivalve Anodonta woodiana.</title>
        <authorList>
            <person name="Chen X."/>
        </authorList>
    </citation>
    <scope>NUCLEOTIDE SEQUENCE [LARGE SCALE GENOMIC DNA]</scope>
    <source>
        <strain evidence="7">MN2024</strain>
        <tissue evidence="7">Gills</tissue>
    </source>
</reference>
<comment type="subcellular location">
    <subcellularLocation>
        <location evidence="1">Membrane</location>
    </subcellularLocation>
</comment>
<dbReference type="Pfam" id="PF01145">
    <property type="entry name" value="Band_7"/>
    <property type="match status" value="1"/>
</dbReference>
<proteinExistence type="inferred from homology"/>
<dbReference type="InterPro" id="IPR043202">
    <property type="entry name" value="Band-7_stomatin-like"/>
</dbReference>
<comment type="similarity">
    <text evidence="2">Belongs to the band 7/mec-2 family.</text>
</comment>
<name>A0ABD3WCQ9_SINWO</name>
<feature type="transmembrane region" description="Helical" evidence="5">
    <location>
        <begin position="39"/>
        <end position="61"/>
    </location>
</feature>
<evidence type="ECO:0000313" key="7">
    <source>
        <dbReference type="EMBL" id="KAL3871686.1"/>
    </source>
</evidence>
<evidence type="ECO:0000313" key="8">
    <source>
        <dbReference type="Proteomes" id="UP001634394"/>
    </source>
</evidence>
<evidence type="ECO:0000256" key="1">
    <source>
        <dbReference type="ARBA" id="ARBA00004370"/>
    </source>
</evidence>
<dbReference type="Gene3D" id="6.10.250.2090">
    <property type="match status" value="1"/>
</dbReference>
<dbReference type="Proteomes" id="UP001634394">
    <property type="component" value="Unassembled WGS sequence"/>
</dbReference>
<feature type="region of interest" description="Disordered" evidence="4">
    <location>
        <begin position="1"/>
        <end position="26"/>
    </location>
</feature>
<dbReference type="SUPFAM" id="SSF117892">
    <property type="entry name" value="Band 7/SPFH domain"/>
    <property type="match status" value="1"/>
</dbReference>
<dbReference type="AlphaFoldDB" id="A0ABD3WCQ9"/>
<evidence type="ECO:0000259" key="6">
    <source>
        <dbReference type="SMART" id="SM00244"/>
    </source>
</evidence>
<dbReference type="EMBL" id="JBJQND010000007">
    <property type="protein sequence ID" value="KAL3871686.1"/>
    <property type="molecule type" value="Genomic_DNA"/>
</dbReference>
<dbReference type="PANTHER" id="PTHR10264:SF127">
    <property type="entry name" value="PODOCIN"/>
    <property type="match status" value="1"/>
</dbReference>
<gene>
    <name evidence="7" type="ORF">ACJMK2_039670</name>
</gene>
<dbReference type="InterPro" id="IPR001972">
    <property type="entry name" value="Stomatin_HflK_fam"/>
</dbReference>
<sequence>MKPSGSTNRHSRNSLHHSNQITGAEAEDGESSRIGCCGWILTIFSFLIILATIPLSLLFIIKVVEEHERAVIFRLGRLLSGGAKGPGIFFIMPCIETYIKVDLRTVYFDIPPQEVITKDSVTVYVDAVVFYRVSKPTIFVVNVEDAQKSTLLLVQATLRNILGTNSMSEILSNRENINRDMKAVLDDATDRWGIMVERVEIKDVRLPVQLQRSMAVEAEAAREANAKVIAADGEKNASHAFKEAAEIIDVCPTALQLRYLQSLHSISAETNSTIIFPLPVDVLYCFLNKRNI</sequence>
<dbReference type="FunFam" id="3.30.479.30:FF:000002">
    <property type="entry name" value="band 7 protein AGAP004871"/>
    <property type="match status" value="1"/>
</dbReference>
<comment type="caution">
    <text evidence="7">The sequence shown here is derived from an EMBL/GenBank/DDBJ whole genome shotgun (WGS) entry which is preliminary data.</text>
</comment>
<accession>A0ABD3WCQ9</accession>
<feature type="domain" description="Band 7" evidence="6">
    <location>
        <begin position="59"/>
        <end position="218"/>
    </location>
</feature>
<dbReference type="GO" id="GO:0016020">
    <property type="term" value="C:membrane"/>
    <property type="evidence" value="ECO:0007669"/>
    <property type="project" value="UniProtKB-SubCell"/>
</dbReference>
<evidence type="ECO:0000256" key="5">
    <source>
        <dbReference type="SAM" id="Phobius"/>
    </source>
</evidence>
<evidence type="ECO:0000256" key="3">
    <source>
        <dbReference type="ARBA" id="ARBA00023136"/>
    </source>
</evidence>
<keyword evidence="8" id="KW-1185">Reference proteome</keyword>
<dbReference type="InterPro" id="IPR036013">
    <property type="entry name" value="Band_7/SPFH_dom_sf"/>
</dbReference>
<keyword evidence="3 5" id="KW-0472">Membrane</keyword>
<evidence type="ECO:0000256" key="4">
    <source>
        <dbReference type="SAM" id="MobiDB-lite"/>
    </source>
</evidence>
<keyword evidence="5" id="KW-1133">Transmembrane helix</keyword>